<dbReference type="Proteomes" id="UP000230233">
    <property type="component" value="Unassembled WGS sequence"/>
</dbReference>
<dbReference type="EMBL" id="PDUG01000007">
    <property type="protein sequence ID" value="PIC14504.1"/>
    <property type="molecule type" value="Genomic_DNA"/>
</dbReference>
<comment type="caution">
    <text evidence="1">The sequence shown here is derived from an EMBL/GenBank/DDBJ whole genome shotgun (WGS) entry which is preliminary data.</text>
</comment>
<keyword evidence="2" id="KW-1185">Reference proteome</keyword>
<evidence type="ECO:0000313" key="1">
    <source>
        <dbReference type="EMBL" id="PIC14504.1"/>
    </source>
</evidence>
<reference evidence="2" key="1">
    <citation type="submission" date="2017-10" db="EMBL/GenBank/DDBJ databases">
        <title>Rapid genome shrinkage in a self-fertile nematode reveals novel sperm competition proteins.</title>
        <authorList>
            <person name="Yin D."/>
            <person name="Schwarz E.M."/>
            <person name="Thomas C.G."/>
            <person name="Felde R.L."/>
            <person name="Korf I.F."/>
            <person name="Cutter A.D."/>
            <person name="Schartner C.M."/>
            <person name="Ralston E.J."/>
            <person name="Meyer B.J."/>
            <person name="Haag E.S."/>
        </authorList>
    </citation>
    <scope>NUCLEOTIDE SEQUENCE [LARGE SCALE GENOMIC DNA]</scope>
    <source>
        <strain evidence="2">JU1422</strain>
    </source>
</reference>
<proteinExistence type="predicted"/>
<organism evidence="1 2">
    <name type="scientific">Caenorhabditis nigoni</name>
    <dbReference type="NCBI Taxonomy" id="1611254"/>
    <lineage>
        <taxon>Eukaryota</taxon>
        <taxon>Metazoa</taxon>
        <taxon>Ecdysozoa</taxon>
        <taxon>Nematoda</taxon>
        <taxon>Chromadorea</taxon>
        <taxon>Rhabditida</taxon>
        <taxon>Rhabditina</taxon>
        <taxon>Rhabditomorpha</taxon>
        <taxon>Rhabditoidea</taxon>
        <taxon>Rhabditidae</taxon>
        <taxon>Peloderinae</taxon>
        <taxon>Caenorhabditis</taxon>
    </lineage>
</organism>
<evidence type="ECO:0000313" key="2">
    <source>
        <dbReference type="Proteomes" id="UP000230233"/>
    </source>
</evidence>
<protein>
    <recommendedName>
        <fullName evidence="3">BTB domain-containing protein</fullName>
    </recommendedName>
</protein>
<gene>
    <name evidence="1" type="ORF">B9Z55_026794</name>
</gene>
<dbReference type="AlphaFoldDB" id="A0A2G5SHE6"/>
<name>A0A2G5SHE6_9PELO</name>
<accession>A0A2G5SHE6</accession>
<evidence type="ECO:0008006" key="3">
    <source>
        <dbReference type="Google" id="ProtNLM"/>
    </source>
</evidence>
<sequence length="205" mass="24740">MTIEYGFQFDGIFDEDQEIWKFNLKCKTFDGESKKNMLTYKMGRRRRLYSHKQLILFHDSQSKIFDETHKTDTLKLPSTFFEMKDFEKFLQVAHGVQLILDSYDDSWGVIMIAHRYGTKNVLTYCERQLIMDYEEFREFCDSCLVIRIIKRAIKFNLYRLLAFSLEFLFKNYERDTYDLFNSLNWGEMTNESMKIVMANVLYGEH</sequence>